<feature type="domain" description="mRNA capping enzyme C-terminal" evidence="13">
    <location>
        <begin position="216"/>
        <end position="335"/>
    </location>
</feature>
<keyword evidence="6" id="KW-0547">Nucleotide-binding</keyword>
<feature type="region of interest" description="Disordered" evidence="11">
    <location>
        <begin position="345"/>
        <end position="401"/>
    </location>
</feature>
<accession>A0A9P6AW42</accession>
<dbReference type="Gene3D" id="3.30.470.30">
    <property type="entry name" value="DNA ligase/mRNA capping enzyme"/>
    <property type="match status" value="1"/>
</dbReference>
<dbReference type="GO" id="GO:0004484">
    <property type="term" value="F:mRNA guanylyltransferase activity"/>
    <property type="evidence" value="ECO:0007669"/>
    <property type="project" value="UniProtKB-EC"/>
</dbReference>
<feature type="domain" description="mRNA capping enzyme adenylation" evidence="12">
    <location>
        <begin position="30"/>
        <end position="211"/>
    </location>
</feature>
<sequence>MSSIPDLPGDPVEPAHLEMLKKMVSSLCGIEHRRYWVCEKSDGIRVLMLIVPFSNGQQVYLIDRKNLYRQLTGLYFPHYEDQTRPLGHSLIDGELVVDVDPITKAETTRFLAFDCLVFDAQNIIPKPLDKRYGRLMRHFIPPYHKMLKEHPSMASGRPFDVQVKKMELAYAVEKVVREDIPKLRHGTDGLIYTCAESGYVIGTDDRLLKWKAPSDNSIDFKLELRFPPIPGRPSAPDFAAKPAFLLNAYHGDDRQRREARYEYFDIMEVDDHEWERMKASGDQYDDRIVEVAWNSKQQNWRFLRFRDDKHDGNHISVVENIIESIQDGVEIEALLASAQTVKTAFKARSSHRAQTRNQSHQSHQHPPPPPPPPPPSIQGRDPSNALYNRVSGPLTVGGLSR</sequence>
<dbReference type="InterPro" id="IPR001339">
    <property type="entry name" value="mRNA_cap_enzyme_adenylation"/>
</dbReference>
<dbReference type="EMBL" id="MU128977">
    <property type="protein sequence ID" value="KAF9513109.1"/>
    <property type="molecule type" value="Genomic_DNA"/>
</dbReference>
<evidence type="ECO:0000256" key="4">
    <source>
        <dbReference type="ARBA" id="ARBA00022679"/>
    </source>
</evidence>
<keyword evidence="3" id="KW-0507">mRNA processing</keyword>
<comment type="caution">
    <text evidence="14">The sequence shown here is derived from an EMBL/GenBank/DDBJ whole genome shotgun (WGS) entry which is preliminary data.</text>
</comment>
<dbReference type="GO" id="GO:0005524">
    <property type="term" value="F:ATP binding"/>
    <property type="evidence" value="ECO:0007669"/>
    <property type="project" value="InterPro"/>
</dbReference>
<dbReference type="CDD" id="cd07895">
    <property type="entry name" value="Adenylation_mRNA_capping"/>
    <property type="match status" value="1"/>
</dbReference>
<evidence type="ECO:0000259" key="13">
    <source>
        <dbReference type="Pfam" id="PF03919"/>
    </source>
</evidence>
<protein>
    <recommendedName>
        <fullName evidence="2">mRNA guanylyltransferase</fullName>
        <ecNumber evidence="2">2.7.7.50</ecNumber>
    </recommendedName>
</protein>
<evidence type="ECO:0000313" key="14">
    <source>
        <dbReference type="EMBL" id="KAF9513109.1"/>
    </source>
</evidence>
<keyword evidence="7" id="KW-0506">mRNA capping</keyword>
<organism evidence="14 15">
    <name type="scientific">Hydnum rufescens UP504</name>
    <dbReference type="NCBI Taxonomy" id="1448309"/>
    <lineage>
        <taxon>Eukaryota</taxon>
        <taxon>Fungi</taxon>
        <taxon>Dikarya</taxon>
        <taxon>Basidiomycota</taxon>
        <taxon>Agaricomycotina</taxon>
        <taxon>Agaricomycetes</taxon>
        <taxon>Cantharellales</taxon>
        <taxon>Hydnaceae</taxon>
        <taxon>Hydnum</taxon>
    </lineage>
</organism>
<dbReference type="SUPFAM" id="SSF56091">
    <property type="entry name" value="DNA ligase/mRNA capping enzyme, catalytic domain"/>
    <property type="match status" value="1"/>
</dbReference>
<evidence type="ECO:0000256" key="6">
    <source>
        <dbReference type="ARBA" id="ARBA00022741"/>
    </source>
</evidence>
<keyword evidence="8" id="KW-0342">GTP-binding</keyword>
<feature type="compositionally biased region" description="Pro residues" evidence="11">
    <location>
        <begin position="365"/>
        <end position="376"/>
    </location>
</feature>
<dbReference type="AlphaFoldDB" id="A0A9P6AW42"/>
<evidence type="ECO:0000256" key="11">
    <source>
        <dbReference type="SAM" id="MobiDB-lite"/>
    </source>
</evidence>
<evidence type="ECO:0000256" key="5">
    <source>
        <dbReference type="ARBA" id="ARBA00022695"/>
    </source>
</evidence>
<evidence type="ECO:0000256" key="2">
    <source>
        <dbReference type="ARBA" id="ARBA00012475"/>
    </source>
</evidence>
<dbReference type="InterPro" id="IPR012340">
    <property type="entry name" value="NA-bd_OB-fold"/>
</dbReference>
<reference evidence="14" key="1">
    <citation type="journal article" date="2020" name="Nat. Commun.">
        <title>Large-scale genome sequencing of mycorrhizal fungi provides insights into the early evolution of symbiotic traits.</title>
        <authorList>
            <person name="Miyauchi S."/>
            <person name="Kiss E."/>
            <person name="Kuo A."/>
            <person name="Drula E."/>
            <person name="Kohler A."/>
            <person name="Sanchez-Garcia M."/>
            <person name="Morin E."/>
            <person name="Andreopoulos B."/>
            <person name="Barry K.W."/>
            <person name="Bonito G."/>
            <person name="Buee M."/>
            <person name="Carver A."/>
            <person name="Chen C."/>
            <person name="Cichocki N."/>
            <person name="Clum A."/>
            <person name="Culley D."/>
            <person name="Crous P.W."/>
            <person name="Fauchery L."/>
            <person name="Girlanda M."/>
            <person name="Hayes R.D."/>
            <person name="Keri Z."/>
            <person name="LaButti K."/>
            <person name="Lipzen A."/>
            <person name="Lombard V."/>
            <person name="Magnuson J."/>
            <person name="Maillard F."/>
            <person name="Murat C."/>
            <person name="Nolan M."/>
            <person name="Ohm R.A."/>
            <person name="Pangilinan J."/>
            <person name="Pereira M.F."/>
            <person name="Perotto S."/>
            <person name="Peter M."/>
            <person name="Pfister S."/>
            <person name="Riley R."/>
            <person name="Sitrit Y."/>
            <person name="Stielow J.B."/>
            <person name="Szollosi G."/>
            <person name="Zifcakova L."/>
            <person name="Stursova M."/>
            <person name="Spatafora J.W."/>
            <person name="Tedersoo L."/>
            <person name="Vaario L.M."/>
            <person name="Yamada A."/>
            <person name="Yan M."/>
            <person name="Wang P."/>
            <person name="Xu J."/>
            <person name="Bruns T."/>
            <person name="Baldrian P."/>
            <person name="Vilgalys R."/>
            <person name="Dunand C."/>
            <person name="Henrissat B."/>
            <person name="Grigoriev I.V."/>
            <person name="Hibbett D."/>
            <person name="Nagy L.G."/>
            <person name="Martin F.M."/>
        </authorList>
    </citation>
    <scope>NUCLEOTIDE SEQUENCE</scope>
    <source>
        <strain evidence="14">UP504</strain>
    </source>
</reference>
<dbReference type="GO" id="GO:0005634">
    <property type="term" value="C:nucleus"/>
    <property type="evidence" value="ECO:0007669"/>
    <property type="project" value="UniProtKB-SubCell"/>
</dbReference>
<evidence type="ECO:0000256" key="1">
    <source>
        <dbReference type="ARBA" id="ARBA00004123"/>
    </source>
</evidence>
<dbReference type="Gene3D" id="2.40.50.140">
    <property type="entry name" value="Nucleic acid-binding proteins"/>
    <property type="match status" value="1"/>
</dbReference>
<evidence type="ECO:0000256" key="10">
    <source>
        <dbReference type="ARBA" id="ARBA00044624"/>
    </source>
</evidence>
<comment type="catalytic activity">
    <reaction evidence="10">
        <text>a 5'-end diphospho-ribonucleoside in mRNA + GTP + H(+) = a 5'-end (5'-triphosphoguanosine)-ribonucleoside in mRNA + diphosphate</text>
        <dbReference type="Rhea" id="RHEA:67012"/>
        <dbReference type="Rhea" id="RHEA-COMP:17165"/>
        <dbReference type="Rhea" id="RHEA-COMP:17166"/>
        <dbReference type="ChEBI" id="CHEBI:15378"/>
        <dbReference type="ChEBI" id="CHEBI:33019"/>
        <dbReference type="ChEBI" id="CHEBI:37565"/>
        <dbReference type="ChEBI" id="CHEBI:167616"/>
        <dbReference type="ChEBI" id="CHEBI:167617"/>
        <dbReference type="EC" id="2.7.7.50"/>
    </reaction>
    <physiologicalReaction direction="left-to-right" evidence="10">
        <dbReference type="Rhea" id="RHEA:67013"/>
    </physiologicalReaction>
</comment>
<gene>
    <name evidence="14" type="ORF">BS47DRAFT_1376799</name>
</gene>
<comment type="subcellular location">
    <subcellularLocation>
        <location evidence="1">Nucleus</location>
    </subcellularLocation>
</comment>
<dbReference type="Proteomes" id="UP000886523">
    <property type="component" value="Unassembled WGS sequence"/>
</dbReference>
<evidence type="ECO:0000259" key="12">
    <source>
        <dbReference type="Pfam" id="PF01331"/>
    </source>
</evidence>
<evidence type="ECO:0000256" key="3">
    <source>
        <dbReference type="ARBA" id="ARBA00022664"/>
    </source>
</evidence>
<dbReference type="OrthoDB" id="200924at2759"/>
<dbReference type="InterPro" id="IPR051029">
    <property type="entry name" value="mRNA_Capping_Enz/RNA_Phosphat"/>
</dbReference>
<name>A0A9P6AW42_9AGAM</name>
<keyword evidence="9" id="KW-0539">Nucleus</keyword>
<keyword evidence="4" id="KW-0808">Transferase</keyword>
<dbReference type="EC" id="2.7.7.50" evidence="2"/>
<keyword evidence="5" id="KW-0548">Nucleotidyltransferase</keyword>
<dbReference type="Pfam" id="PF01331">
    <property type="entry name" value="mRNA_cap_enzyme"/>
    <property type="match status" value="1"/>
</dbReference>
<dbReference type="GO" id="GO:0006370">
    <property type="term" value="P:7-methylguanosine mRNA capping"/>
    <property type="evidence" value="ECO:0007669"/>
    <property type="project" value="UniProtKB-KW"/>
</dbReference>
<evidence type="ECO:0000256" key="9">
    <source>
        <dbReference type="ARBA" id="ARBA00023242"/>
    </source>
</evidence>
<proteinExistence type="predicted"/>
<dbReference type="PANTHER" id="PTHR10367:SF17">
    <property type="entry name" value="MRNA-CAPPING ENZYME"/>
    <property type="match status" value="1"/>
</dbReference>
<keyword evidence="15" id="KW-1185">Reference proteome</keyword>
<dbReference type="GO" id="GO:0005525">
    <property type="term" value="F:GTP binding"/>
    <property type="evidence" value="ECO:0007669"/>
    <property type="project" value="UniProtKB-KW"/>
</dbReference>
<evidence type="ECO:0000313" key="15">
    <source>
        <dbReference type="Proteomes" id="UP000886523"/>
    </source>
</evidence>
<evidence type="ECO:0000256" key="7">
    <source>
        <dbReference type="ARBA" id="ARBA00023042"/>
    </source>
</evidence>
<dbReference type="Pfam" id="PF03919">
    <property type="entry name" value="mRNA_cap_C"/>
    <property type="match status" value="1"/>
</dbReference>
<dbReference type="InterPro" id="IPR013846">
    <property type="entry name" value="mRNA_cap_enzyme_C"/>
</dbReference>
<dbReference type="PANTHER" id="PTHR10367">
    <property type="entry name" value="MRNA-CAPPING ENZYME"/>
    <property type="match status" value="1"/>
</dbReference>
<evidence type="ECO:0000256" key="8">
    <source>
        <dbReference type="ARBA" id="ARBA00023134"/>
    </source>
</evidence>
<dbReference type="SUPFAM" id="SSF50249">
    <property type="entry name" value="Nucleic acid-binding proteins"/>
    <property type="match status" value="1"/>
</dbReference>